<keyword evidence="8" id="KW-0539">Nucleus</keyword>
<feature type="region of interest" description="Disordered" evidence="10">
    <location>
        <begin position="536"/>
        <end position="557"/>
    </location>
</feature>
<sequence>MTRYTSPSSMEEPENICFVCDRTIPSEKWMYKLQETATKKRNVPVADLIKQLVGDEYVVFVGEEDAICSKCMNMLNLMDSLTAQLGEVQSSLSQLLHSKYNLASETVQIQYDETKVEETEPILKCESCDFQTKYEKEFNMHVRIHAILTPPVVLLPKSADSNTPKVNLLSSPKVNLLSSPKVNSTKKARGRPIKATPKSVIKPKKTPPKKKPKQKKTPKPKKTKVVYQCSVCDKIFPEEAMIRDHAKNDHGNENIVVSDEDEYEDLQTLDDEEAPVKESPVQKKSPTKPKPALKKKSPMKKKSLQKKKPQPKKQTKKKRQSNDVKTDLDFLDDWEEDDENDDIQSPAKKIKTNVPNTETNRETRKSVEEIEEDDNENNLTKPTCMFCKATFSSFESVQDHVKLSHGKQTSHLNVGSKTGPATQGSIASFEIDSTTDIVDKKATVSSDGTKSSQKSFKCNLCGIRKVSLQFIQRHIKIHKKLTSLQCKSCGFSCRSISALKIHASKCTKLISIAKKCRYCKFKFFDKVQLKNHVRKVHHNKGKVDHRKDPKANNQTSKVLQNPVSKGSINKKTPCSMNALEISISEVSSTSFYIGTSVKKETPVENDDIAKGKEKDFQSAINRSRKKVTPKCEECGAEFLKQSSLLDHINRHKAKACWDLGICIYCGKLFLNKEQLGLHSDLVHSNFKSKPAHCEPCRKTYLHGKDLKNHFLKAHFGESTEKLLKQMSEQASTSDDANDVYSKVFKELQSITGEGNESEDSLVGCQSYPPNYCCSVCSFSSADKSVLENHFKCHKQNYCDICRSLFLPETFISHIENHSIEFQGKTCVECDEKFHDDIHLRFHFQISHSGNTKPFKCCMCVKTFITKKSLVKHECMMHRKTSRPVYFCGECPKSFHSEKRYQIHVGFAHRPIMNCKYCDKSFTEVNKLAFHERHHLKQVKSIYKCNVCGKVLKTLSALKTHKKNNHTSSNSLQCETCEQSFKSFQALREHMAKHSEEQEKKYFCDICGKGFYFYDSHARHRRVHLDPLLFRCRLCSERFQTKQKLIEHKKTCKVVAKCDKCLECFDTIPDLKSHVCLFDDNTVALT</sequence>
<keyword evidence="4 9" id="KW-0863">Zinc-finger</keyword>
<reference evidence="13" key="1">
    <citation type="submission" date="2015-11" db="EMBL/GenBank/DDBJ databases">
        <title>De novo transcriptome assembly of four potential Pierce s Disease insect vectors from Arizona vineyards.</title>
        <authorList>
            <person name="Tassone E.E."/>
        </authorList>
    </citation>
    <scope>NUCLEOTIDE SEQUENCE</scope>
</reference>
<feature type="domain" description="C2H2-type" evidence="11">
    <location>
        <begin position="854"/>
        <end position="882"/>
    </location>
</feature>
<name>A0A1B6MQF0_9HEMI</name>
<evidence type="ECO:0000256" key="4">
    <source>
        <dbReference type="ARBA" id="ARBA00022771"/>
    </source>
</evidence>
<dbReference type="AlphaFoldDB" id="A0A1B6MQF0"/>
<feature type="compositionally biased region" description="Acidic residues" evidence="10">
    <location>
        <begin position="263"/>
        <end position="273"/>
    </location>
</feature>
<feature type="compositionally biased region" description="Basic and acidic residues" evidence="10">
    <location>
        <begin position="359"/>
        <end position="368"/>
    </location>
</feature>
<keyword evidence="3" id="KW-0677">Repeat</keyword>
<gene>
    <name evidence="13" type="ORF">g.45642</name>
    <name evidence="12" type="ORF">g.45643</name>
</gene>
<evidence type="ECO:0000256" key="9">
    <source>
        <dbReference type="PROSITE-ProRule" id="PRU00042"/>
    </source>
</evidence>
<evidence type="ECO:0000256" key="1">
    <source>
        <dbReference type="ARBA" id="ARBA00004123"/>
    </source>
</evidence>
<dbReference type="EMBL" id="GEBQ01001836">
    <property type="protein sequence ID" value="JAT38141.1"/>
    <property type="molecule type" value="Transcribed_RNA"/>
</dbReference>
<feature type="domain" description="C2H2-type" evidence="11">
    <location>
        <begin position="912"/>
        <end position="939"/>
    </location>
</feature>
<feature type="domain" description="C2H2-type" evidence="11">
    <location>
        <begin position="1001"/>
        <end position="1023"/>
    </location>
</feature>
<dbReference type="PROSITE" id="PS50157">
    <property type="entry name" value="ZINC_FINGER_C2H2_2"/>
    <property type="match status" value="12"/>
</dbReference>
<evidence type="ECO:0000259" key="11">
    <source>
        <dbReference type="PROSITE" id="PS50157"/>
    </source>
</evidence>
<evidence type="ECO:0000313" key="12">
    <source>
        <dbReference type="EMBL" id="JAT35152.1"/>
    </source>
</evidence>
<feature type="compositionally biased region" description="Basic and acidic residues" evidence="10">
    <location>
        <begin position="541"/>
        <end position="550"/>
    </location>
</feature>
<feature type="domain" description="C2H2-type" evidence="11">
    <location>
        <begin position="660"/>
        <end position="688"/>
    </location>
</feature>
<dbReference type="GO" id="GO:0005634">
    <property type="term" value="C:nucleus"/>
    <property type="evidence" value="ECO:0007669"/>
    <property type="project" value="UniProtKB-SubCell"/>
</dbReference>
<dbReference type="InterPro" id="IPR013087">
    <property type="entry name" value="Znf_C2H2_type"/>
</dbReference>
<feature type="domain" description="C2H2-type" evidence="11">
    <location>
        <begin position="942"/>
        <end position="970"/>
    </location>
</feature>
<feature type="domain" description="C2H2-type" evidence="11">
    <location>
        <begin position="691"/>
        <end position="719"/>
    </location>
</feature>
<keyword evidence="5" id="KW-0862">Zinc</keyword>
<keyword evidence="7" id="KW-0804">Transcription</keyword>
<feature type="domain" description="C2H2-type" evidence="11">
    <location>
        <begin position="824"/>
        <end position="852"/>
    </location>
</feature>
<dbReference type="EMBL" id="GEBQ01004825">
    <property type="protein sequence ID" value="JAT35152.1"/>
    <property type="molecule type" value="Transcribed_RNA"/>
</dbReference>
<dbReference type="SUPFAM" id="SSF57667">
    <property type="entry name" value="beta-beta-alpha zinc fingers"/>
    <property type="match status" value="6"/>
</dbReference>
<feature type="compositionally biased region" description="Basic residues" evidence="10">
    <location>
        <begin position="285"/>
        <end position="319"/>
    </location>
</feature>
<feature type="region of interest" description="Disordered" evidence="10">
    <location>
        <begin position="177"/>
        <end position="223"/>
    </location>
</feature>
<evidence type="ECO:0000256" key="8">
    <source>
        <dbReference type="ARBA" id="ARBA00023242"/>
    </source>
</evidence>
<evidence type="ECO:0000313" key="13">
    <source>
        <dbReference type="EMBL" id="JAT38141.1"/>
    </source>
</evidence>
<evidence type="ECO:0000256" key="5">
    <source>
        <dbReference type="ARBA" id="ARBA00022833"/>
    </source>
</evidence>
<proteinExistence type="predicted"/>
<protein>
    <recommendedName>
        <fullName evidence="11">C2H2-type domain-containing protein</fullName>
    </recommendedName>
</protein>
<feature type="domain" description="C2H2-type" evidence="11">
    <location>
        <begin position="1029"/>
        <end position="1050"/>
    </location>
</feature>
<dbReference type="PANTHER" id="PTHR47772">
    <property type="entry name" value="ZINC FINGER PROTEIN 200"/>
    <property type="match status" value="1"/>
</dbReference>
<accession>A0A1B6MQF0</accession>
<dbReference type="PROSITE" id="PS00028">
    <property type="entry name" value="ZINC_FINGER_C2H2_1"/>
    <property type="match status" value="13"/>
</dbReference>
<dbReference type="InterPro" id="IPR036236">
    <property type="entry name" value="Znf_C2H2_sf"/>
</dbReference>
<feature type="compositionally biased region" description="Acidic residues" evidence="10">
    <location>
        <begin position="329"/>
        <end position="342"/>
    </location>
</feature>
<feature type="region of interest" description="Disordered" evidence="10">
    <location>
        <begin position="263"/>
        <end position="375"/>
    </location>
</feature>
<evidence type="ECO:0000256" key="10">
    <source>
        <dbReference type="SAM" id="MobiDB-lite"/>
    </source>
</evidence>
<dbReference type="Pfam" id="PF13912">
    <property type="entry name" value="zf-C2H2_6"/>
    <property type="match status" value="3"/>
</dbReference>
<dbReference type="SMART" id="SM00355">
    <property type="entry name" value="ZnF_C2H2"/>
    <property type="match status" value="18"/>
</dbReference>
<feature type="domain" description="C2H2-type" evidence="11">
    <location>
        <begin position="514"/>
        <end position="542"/>
    </location>
</feature>
<dbReference type="GO" id="GO:0008270">
    <property type="term" value="F:zinc ion binding"/>
    <property type="evidence" value="ECO:0007669"/>
    <property type="project" value="UniProtKB-KW"/>
</dbReference>
<evidence type="ECO:0000256" key="7">
    <source>
        <dbReference type="ARBA" id="ARBA00023163"/>
    </source>
</evidence>
<evidence type="ECO:0000256" key="3">
    <source>
        <dbReference type="ARBA" id="ARBA00022737"/>
    </source>
</evidence>
<keyword evidence="6" id="KW-0805">Transcription regulation</keyword>
<evidence type="ECO:0000256" key="6">
    <source>
        <dbReference type="ARBA" id="ARBA00023015"/>
    </source>
</evidence>
<comment type="subcellular location">
    <subcellularLocation>
        <location evidence="1">Nucleus</location>
    </subcellularLocation>
</comment>
<organism evidence="13">
    <name type="scientific">Graphocephala atropunctata</name>
    <dbReference type="NCBI Taxonomy" id="36148"/>
    <lineage>
        <taxon>Eukaryota</taxon>
        <taxon>Metazoa</taxon>
        <taxon>Ecdysozoa</taxon>
        <taxon>Arthropoda</taxon>
        <taxon>Hexapoda</taxon>
        <taxon>Insecta</taxon>
        <taxon>Pterygota</taxon>
        <taxon>Neoptera</taxon>
        <taxon>Paraneoptera</taxon>
        <taxon>Hemiptera</taxon>
        <taxon>Auchenorrhyncha</taxon>
        <taxon>Membracoidea</taxon>
        <taxon>Cicadellidae</taxon>
        <taxon>Cicadellinae</taxon>
        <taxon>Cicadellini</taxon>
        <taxon>Graphocephala</taxon>
    </lineage>
</organism>
<feature type="domain" description="C2H2-type" evidence="11">
    <location>
        <begin position="971"/>
        <end position="998"/>
    </location>
</feature>
<keyword evidence="2" id="KW-0479">Metal-binding</keyword>
<dbReference type="Gene3D" id="3.30.160.60">
    <property type="entry name" value="Classic Zinc Finger"/>
    <property type="match status" value="5"/>
</dbReference>
<feature type="domain" description="C2H2-type" evidence="11">
    <location>
        <begin position="629"/>
        <end position="656"/>
    </location>
</feature>
<dbReference type="InterPro" id="IPR050636">
    <property type="entry name" value="C2H2-ZF_domain-containing"/>
</dbReference>
<feature type="domain" description="C2H2-type" evidence="11">
    <location>
        <begin position="227"/>
        <end position="255"/>
    </location>
</feature>
<dbReference type="PANTHER" id="PTHR47772:SF13">
    <property type="entry name" value="GASTRULA ZINC FINGER PROTEIN XLCGF49.1-LIKE-RELATED"/>
    <property type="match status" value="1"/>
</dbReference>
<feature type="compositionally biased region" description="Basic residues" evidence="10">
    <location>
        <begin position="201"/>
        <end position="223"/>
    </location>
</feature>
<evidence type="ECO:0000256" key="2">
    <source>
        <dbReference type="ARBA" id="ARBA00022723"/>
    </source>
</evidence>